<sequence>MRGNDWHIQADQIQEDQYRLSDDPPRRIILSPPEATAGLTVSIWELCVSKYLDDDRKRETLGILGIMTGREIDGLVL</sequence>
<evidence type="ECO:0000313" key="1">
    <source>
        <dbReference type="EMBL" id="QJA94633.1"/>
    </source>
</evidence>
<reference evidence="1" key="1">
    <citation type="submission" date="2020-03" db="EMBL/GenBank/DDBJ databases">
        <title>The deep terrestrial virosphere.</title>
        <authorList>
            <person name="Holmfeldt K."/>
            <person name="Nilsson E."/>
            <person name="Simone D."/>
            <person name="Lopez-Fernandez M."/>
            <person name="Wu X."/>
            <person name="de Brujin I."/>
            <person name="Lundin D."/>
            <person name="Andersson A."/>
            <person name="Bertilsson S."/>
            <person name="Dopson M."/>
        </authorList>
    </citation>
    <scope>NUCLEOTIDE SEQUENCE</scope>
    <source>
        <strain evidence="1">MM415B03801</strain>
    </source>
</reference>
<name>A0A6M3LJG8_9ZZZZ</name>
<dbReference type="AlphaFoldDB" id="A0A6M3LJG8"/>
<protein>
    <submittedName>
        <fullName evidence="1">Uncharacterized protein</fullName>
    </submittedName>
</protein>
<dbReference type="EMBL" id="MT143248">
    <property type="protein sequence ID" value="QJA94633.1"/>
    <property type="molecule type" value="Genomic_DNA"/>
</dbReference>
<organism evidence="1">
    <name type="scientific">viral metagenome</name>
    <dbReference type="NCBI Taxonomy" id="1070528"/>
    <lineage>
        <taxon>unclassified sequences</taxon>
        <taxon>metagenomes</taxon>
        <taxon>organismal metagenomes</taxon>
    </lineage>
</organism>
<gene>
    <name evidence="1" type="ORF">MM415B03801_0002</name>
</gene>
<accession>A0A6M3LJG8</accession>
<proteinExistence type="predicted"/>